<keyword evidence="1" id="KW-0328">Glycosyltransferase</keyword>
<evidence type="ECO:0000259" key="4">
    <source>
        <dbReference type="Pfam" id="PF13439"/>
    </source>
</evidence>
<dbReference type="PANTHER" id="PTHR12526:SF629">
    <property type="entry name" value="TEICHURONIC ACID BIOSYNTHESIS GLYCOSYLTRANSFERASE TUAH-RELATED"/>
    <property type="match status" value="1"/>
</dbReference>
<sequence length="370" mass="41107">MSTRICHVTSVHVRSDTRILVKECCTLAEQMAGFEICLVVADGKGDAGHEGVQIHDIGKLPASRLKRGIAGNLGILRKVRALRPQVVHFHDPELLPLGLVLRMLGYRVVYDVHEDVPRDIMTKEYLARPLRQVVSRVAEVVEWVGGRLLSGIVAATPVIARRFPARKTVCVQNFPILGELRPASGNEYLDRPNSVAYVGVIAEIRCSNEMVQALAGTEATLLLGGKFSPPALETELQAMPSYDKVRYFGWVDRTAMAEILENSRAGLVLFKARPNYDESQPNKLFEYMSAGIPVIASNFPAWKRFVAEVDAGLMVDPDNPAEIGKAIAYILQNPARAKQMGENGRKAVEERFNWNTEGRVLVDFYRRMLA</sequence>
<evidence type="ECO:0000256" key="1">
    <source>
        <dbReference type="ARBA" id="ARBA00022676"/>
    </source>
</evidence>
<gene>
    <name evidence="5" type="ORF">LMG26411_02125</name>
</gene>
<dbReference type="Proteomes" id="UP000672657">
    <property type="component" value="Unassembled WGS sequence"/>
</dbReference>
<reference evidence="5 6" key="1">
    <citation type="submission" date="2021-03" db="EMBL/GenBank/DDBJ databases">
        <authorList>
            <person name="Peeters C."/>
        </authorList>
    </citation>
    <scope>NUCLEOTIDE SEQUENCE [LARGE SCALE GENOMIC DNA]</scope>
    <source>
        <strain evidence="5 6">LMG 26411</strain>
    </source>
</reference>
<dbReference type="RefSeq" id="WP_211953222.1">
    <property type="nucleotide sequence ID" value="NZ_CAJPVI010000010.1"/>
</dbReference>
<feature type="domain" description="Glycosyl transferase family 1" evidence="3">
    <location>
        <begin position="230"/>
        <end position="346"/>
    </location>
</feature>
<keyword evidence="6" id="KW-1185">Reference proteome</keyword>
<evidence type="ECO:0000256" key="2">
    <source>
        <dbReference type="ARBA" id="ARBA00022679"/>
    </source>
</evidence>
<dbReference type="PANTHER" id="PTHR12526">
    <property type="entry name" value="GLYCOSYLTRANSFERASE"/>
    <property type="match status" value="1"/>
</dbReference>
<protein>
    <recommendedName>
        <fullName evidence="7">Glycosyltransferase</fullName>
    </recommendedName>
</protein>
<dbReference type="SUPFAM" id="SSF53756">
    <property type="entry name" value="UDP-Glycosyltransferase/glycogen phosphorylase"/>
    <property type="match status" value="1"/>
</dbReference>
<proteinExistence type="predicted"/>
<evidence type="ECO:0000259" key="3">
    <source>
        <dbReference type="Pfam" id="PF00534"/>
    </source>
</evidence>
<dbReference type="InterPro" id="IPR001296">
    <property type="entry name" value="Glyco_trans_1"/>
</dbReference>
<keyword evidence="2" id="KW-0808">Transferase</keyword>
<feature type="domain" description="Glycosyltransferase subfamily 4-like N-terminal" evidence="4">
    <location>
        <begin position="32"/>
        <end position="162"/>
    </location>
</feature>
<dbReference type="InterPro" id="IPR028098">
    <property type="entry name" value="Glyco_trans_4-like_N"/>
</dbReference>
<evidence type="ECO:0000313" key="5">
    <source>
        <dbReference type="EMBL" id="CAG2141824.1"/>
    </source>
</evidence>
<evidence type="ECO:0000313" key="6">
    <source>
        <dbReference type="Proteomes" id="UP000672657"/>
    </source>
</evidence>
<dbReference type="EMBL" id="CAJPVI010000010">
    <property type="protein sequence ID" value="CAG2141824.1"/>
    <property type="molecule type" value="Genomic_DNA"/>
</dbReference>
<dbReference type="Pfam" id="PF00534">
    <property type="entry name" value="Glycos_transf_1"/>
    <property type="match status" value="1"/>
</dbReference>
<accession>A0ABN7Q0S4</accession>
<organism evidence="5 6">
    <name type="scientific">Cupriavidus numazuensis</name>
    <dbReference type="NCBI Taxonomy" id="221992"/>
    <lineage>
        <taxon>Bacteria</taxon>
        <taxon>Pseudomonadati</taxon>
        <taxon>Pseudomonadota</taxon>
        <taxon>Betaproteobacteria</taxon>
        <taxon>Burkholderiales</taxon>
        <taxon>Burkholderiaceae</taxon>
        <taxon>Cupriavidus</taxon>
    </lineage>
</organism>
<dbReference type="Pfam" id="PF13439">
    <property type="entry name" value="Glyco_transf_4"/>
    <property type="match status" value="1"/>
</dbReference>
<comment type="caution">
    <text evidence="5">The sequence shown here is derived from an EMBL/GenBank/DDBJ whole genome shotgun (WGS) entry which is preliminary data.</text>
</comment>
<evidence type="ECO:0008006" key="7">
    <source>
        <dbReference type="Google" id="ProtNLM"/>
    </source>
</evidence>
<name>A0ABN7Q0S4_9BURK</name>
<dbReference type="Gene3D" id="3.40.50.2000">
    <property type="entry name" value="Glycogen Phosphorylase B"/>
    <property type="match status" value="2"/>
</dbReference>